<name>A0ACC5R1K1_9HYPH</name>
<reference evidence="1" key="1">
    <citation type="submission" date="2021-01" db="EMBL/GenBank/DDBJ databases">
        <authorList>
            <person name="Sun Q."/>
        </authorList>
    </citation>
    <scope>NUCLEOTIDE SEQUENCE</scope>
    <source>
        <strain evidence="1">YIM B02566</strain>
    </source>
</reference>
<proteinExistence type="predicted"/>
<evidence type="ECO:0000313" key="2">
    <source>
        <dbReference type="Proteomes" id="UP000616151"/>
    </source>
</evidence>
<evidence type="ECO:0000313" key="1">
    <source>
        <dbReference type="EMBL" id="MBK1866482.1"/>
    </source>
</evidence>
<keyword evidence="2" id="KW-1185">Reference proteome</keyword>
<organism evidence="1 2">
    <name type="scientific">Taklimakanibacter albus</name>
    <dbReference type="NCBI Taxonomy" id="2800327"/>
    <lineage>
        <taxon>Bacteria</taxon>
        <taxon>Pseudomonadati</taxon>
        <taxon>Pseudomonadota</taxon>
        <taxon>Alphaproteobacteria</taxon>
        <taxon>Hyphomicrobiales</taxon>
        <taxon>Aestuariivirgaceae</taxon>
        <taxon>Taklimakanibacter</taxon>
    </lineage>
</organism>
<protein>
    <submittedName>
        <fullName evidence="1">Uncharacterized protein</fullName>
    </submittedName>
</protein>
<comment type="caution">
    <text evidence="1">The sequence shown here is derived from an EMBL/GenBank/DDBJ whole genome shotgun (WGS) entry which is preliminary data.</text>
</comment>
<dbReference type="Proteomes" id="UP000616151">
    <property type="component" value="Unassembled WGS sequence"/>
</dbReference>
<gene>
    <name evidence="1" type="ORF">JHL16_08980</name>
</gene>
<accession>A0ACC5R1K1</accession>
<dbReference type="EMBL" id="JAENHL010000006">
    <property type="protein sequence ID" value="MBK1866482.1"/>
    <property type="molecule type" value="Genomic_DNA"/>
</dbReference>
<sequence length="376" mass="40498">MPSHEELSAIIGLIYDCALDPTRWDEALAALTEMFDCHGALLVIFDLAQGRAVFSKSRNISSYWLSELDRHAAELAQWKRLYYTPDWPLDEPQANSRNIPAAVLAGSPVNNEWNAPQGLVDTLQLVLMRSPTRHAQLAMSRRQETGIITEREMALGRLLLPHIRRAAMIGDVIDLKTIERERAQQTLNALKAGVVMTDGRGRILDANKTALAMLKTGRPIHDVDGTLYADDPAATLKLTATIARAGETDADPGNNAKAVRLTRPGDPPVLAHVLPLERGDMRANLHPGAKVAIFIGPVSGAAQGAEATAVAFDLSPMETRLLDGLLQGQKLAAAAEKLGIAETTARTHLGNIFGKTGVSRQSDLVRLAGEMAAAVA</sequence>